<proteinExistence type="predicted"/>
<evidence type="ECO:0000313" key="2">
    <source>
        <dbReference type="Proteomes" id="UP000831701"/>
    </source>
</evidence>
<keyword evidence="2" id="KW-1185">Reference proteome</keyword>
<accession>A0ACB8VY27</accession>
<dbReference type="Proteomes" id="UP000831701">
    <property type="component" value="Chromosome 16"/>
</dbReference>
<organism evidence="1 2">
    <name type="scientific">Scortum barcoo</name>
    <name type="common">barcoo grunter</name>
    <dbReference type="NCBI Taxonomy" id="214431"/>
    <lineage>
        <taxon>Eukaryota</taxon>
        <taxon>Metazoa</taxon>
        <taxon>Chordata</taxon>
        <taxon>Craniata</taxon>
        <taxon>Vertebrata</taxon>
        <taxon>Euteleostomi</taxon>
        <taxon>Actinopterygii</taxon>
        <taxon>Neopterygii</taxon>
        <taxon>Teleostei</taxon>
        <taxon>Neoteleostei</taxon>
        <taxon>Acanthomorphata</taxon>
        <taxon>Eupercaria</taxon>
        <taxon>Centrarchiformes</taxon>
        <taxon>Terapontoidei</taxon>
        <taxon>Terapontidae</taxon>
        <taxon>Scortum</taxon>
    </lineage>
</organism>
<reference evidence="1" key="1">
    <citation type="submission" date="2022-04" db="EMBL/GenBank/DDBJ databases">
        <title>Jade perch genome.</title>
        <authorList>
            <person name="Chao B."/>
        </authorList>
    </citation>
    <scope>NUCLEOTIDE SEQUENCE</scope>
    <source>
        <strain evidence="1">CB-2022</strain>
    </source>
</reference>
<comment type="caution">
    <text evidence="1">The sequence shown here is derived from an EMBL/GenBank/DDBJ whole genome shotgun (WGS) entry which is preliminary data.</text>
</comment>
<gene>
    <name evidence="1" type="ORF">L3Q82_002375</name>
</gene>
<sequence>MLQLMLSLLFCKYKLLQCIFQVSDNNDMLLKELDVEDLHEFFWTDSTVVLSYMNNDTRTFQVFVANLIQSIKASTKPEQWAYVASEDNPGDHASQGVTAQQLKNFSWFTGPKFLWQYELPARELKVGVTEEDDPELRKTFVCNTKAKEDKSLVERFKKLSDWSRIVTAVARLRRQIREYKGKKQRTNECTSLEEKKEAELVIVKLVQEEAFPHLIKNLKQENVTIKTKDSKLYKLSPFLDEDDLSDKMFIFPEETNTAHASLTTQKQDLSAVTVCFRSITDLSRKHSLFSLATPSASNGFLIYKNADSNVINFYVGNKMAQFGAQDYKLNMWHSICSTWDSASGLVQLWLDGKPSIKKFTGGQNITRPIVIIGQEQDSHGAGFDIKDAFVGMMSGVHMWDYILSPCEIQRYMDDLNFTPGNVLNWRALEFQTSGRVLIENKQMTCH</sequence>
<protein>
    <submittedName>
        <fullName evidence="1">Uncharacterized protein</fullName>
    </submittedName>
</protein>
<name>A0ACB8VY27_9TELE</name>
<evidence type="ECO:0000313" key="1">
    <source>
        <dbReference type="EMBL" id="KAI3360483.1"/>
    </source>
</evidence>
<dbReference type="EMBL" id="CM041546">
    <property type="protein sequence ID" value="KAI3360483.1"/>
    <property type="molecule type" value="Genomic_DNA"/>
</dbReference>